<name>A0A060SDK1_PYCCI</name>
<dbReference type="Proteomes" id="UP000029665">
    <property type="component" value="Unassembled WGS sequence"/>
</dbReference>
<gene>
    <name evidence="1" type="ORF">BN946_scf184569.g21</name>
</gene>
<keyword evidence="2" id="KW-1185">Reference proteome</keyword>
<dbReference type="HOGENOM" id="CLU_2242999_0_0_1"/>
<organism evidence="1 2">
    <name type="scientific">Pycnoporus cinnabarinus</name>
    <name type="common">Cinnabar-red polypore</name>
    <name type="synonym">Trametes cinnabarina</name>
    <dbReference type="NCBI Taxonomy" id="5643"/>
    <lineage>
        <taxon>Eukaryota</taxon>
        <taxon>Fungi</taxon>
        <taxon>Dikarya</taxon>
        <taxon>Basidiomycota</taxon>
        <taxon>Agaricomycotina</taxon>
        <taxon>Agaricomycetes</taxon>
        <taxon>Polyporales</taxon>
        <taxon>Polyporaceae</taxon>
        <taxon>Trametes</taxon>
    </lineage>
</organism>
<reference evidence="1" key="1">
    <citation type="submission" date="2014-01" db="EMBL/GenBank/DDBJ databases">
        <title>The genome of the white-rot fungus Pycnoporus cinnabarinus: a basidiomycete model with a versatile arsenal for lignocellulosic biomass breakdown.</title>
        <authorList>
            <person name="Levasseur A."/>
            <person name="Lomascolo A."/>
            <person name="Ruiz-Duenas F.J."/>
            <person name="Uzan E."/>
            <person name="Piumi F."/>
            <person name="Kues U."/>
            <person name="Ram A.F.J."/>
            <person name="Murat C."/>
            <person name="Haon M."/>
            <person name="Benoit I."/>
            <person name="Arfi Y."/>
            <person name="Chevret D."/>
            <person name="Drula E."/>
            <person name="Kwon M.J."/>
            <person name="Gouret P."/>
            <person name="Lesage-Meessen L."/>
            <person name="Lombard V."/>
            <person name="Mariette J."/>
            <person name="Noirot C."/>
            <person name="Park J."/>
            <person name="Patyshakuliyeva A."/>
            <person name="Wieneger R.A.B."/>
            <person name="Wosten H.A.B."/>
            <person name="Martin F."/>
            <person name="Coutinho P.M."/>
            <person name="de Vries R."/>
            <person name="Martinez A.T."/>
            <person name="Klopp C."/>
            <person name="Pontarotti P."/>
            <person name="Henrissat B."/>
            <person name="Record E."/>
        </authorList>
    </citation>
    <scope>NUCLEOTIDE SEQUENCE [LARGE SCALE GENOMIC DNA]</scope>
    <source>
        <strain evidence="1">BRFM137</strain>
    </source>
</reference>
<dbReference type="EMBL" id="CCBP010000083">
    <property type="protein sequence ID" value="CDO70478.1"/>
    <property type="molecule type" value="Genomic_DNA"/>
</dbReference>
<comment type="caution">
    <text evidence="1">The sequence shown here is derived from an EMBL/GenBank/DDBJ whole genome shotgun (WGS) entry which is preliminary data.</text>
</comment>
<accession>A0A060SDK1</accession>
<sequence>MSASSSSANTQLDEAASLKRPVSEMLSDTFVPFDHSSRIITPYDDETKRDAEFFAIVLEFHAWSTARPAHEHDKAADILEREIKNIRETEQEQGRSYPLLTPPTATASRLVGRRIAASHPFGALTW</sequence>
<dbReference type="OrthoDB" id="3224400at2759"/>
<evidence type="ECO:0000313" key="2">
    <source>
        <dbReference type="Proteomes" id="UP000029665"/>
    </source>
</evidence>
<evidence type="ECO:0000313" key="1">
    <source>
        <dbReference type="EMBL" id="CDO70478.1"/>
    </source>
</evidence>
<protein>
    <submittedName>
        <fullName evidence="1">Uncharacterized protein</fullName>
    </submittedName>
</protein>
<proteinExistence type="predicted"/>
<dbReference type="AlphaFoldDB" id="A0A060SDK1"/>